<keyword evidence="1" id="KW-0732">Signal</keyword>
<dbReference type="AlphaFoldDB" id="A0A1D9DXX1"/>
<accession>A0A1D9DXX1</accession>
<feature type="chain" id="PRO_5009111759" description="PepSY domain-containing protein" evidence="1">
    <location>
        <begin position="24"/>
        <end position="265"/>
    </location>
</feature>
<dbReference type="OrthoDB" id="8967138at2"/>
<evidence type="ECO:0000313" key="3">
    <source>
        <dbReference type="Proteomes" id="UP000243784"/>
    </source>
</evidence>
<organism evidence="2 3">
    <name type="scientific">Candidatus Rhodoluna planktonica</name>
    <dbReference type="NCBI Taxonomy" id="535712"/>
    <lineage>
        <taxon>Bacteria</taxon>
        <taxon>Bacillati</taxon>
        <taxon>Actinomycetota</taxon>
        <taxon>Actinomycetes</taxon>
        <taxon>Micrococcales</taxon>
        <taxon>Microbacteriaceae</taxon>
        <taxon>Luna cluster</taxon>
        <taxon>Luna-1 subcluster</taxon>
        <taxon>Rhodoluna</taxon>
    </lineage>
</organism>
<gene>
    <name evidence="2" type="ORF">A4Z71_01185</name>
</gene>
<evidence type="ECO:0000313" key="2">
    <source>
        <dbReference type="EMBL" id="AOY55653.1"/>
    </source>
</evidence>
<keyword evidence="3" id="KW-1185">Reference proteome</keyword>
<evidence type="ECO:0000256" key="1">
    <source>
        <dbReference type="SAM" id="SignalP"/>
    </source>
</evidence>
<proteinExistence type="predicted"/>
<name>A0A1D9DXX1_9MICO</name>
<sequence>MFRRFLAVAVSAVVALSLSGCLAPSEPLVDKIFGSQLSPLRIATDKVQPNCAASPFGCSNPLYDIPFYSDSSAKPADVCRSVIELQREIGMVAYSVEGAAAGIAPAENQPLIDFCVAGFEPGIKLDDGSMLYQGFVLYDDGANDGLGKVTVIQRRDDKSFVVVFSLGRDPSRIGSINFGEKPRHLTADEIANADEMQKIAAKTQQFANGLLGESETAAKTKIEDAGYSWRIAHRDGQDFALTEDYSPTRINLFIRSNRVFDATVW</sequence>
<dbReference type="PROSITE" id="PS51257">
    <property type="entry name" value="PROKAR_LIPOPROTEIN"/>
    <property type="match status" value="1"/>
</dbReference>
<protein>
    <recommendedName>
        <fullName evidence="4">PepSY domain-containing protein</fullName>
    </recommendedName>
</protein>
<dbReference type="KEGG" id="rpla:A4Z71_01185"/>
<dbReference type="Proteomes" id="UP000243784">
    <property type="component" value="Chromosome"/>
</dbReference>
<dbReference type="RefSeq" id="WP_070954166.1">
    <property type="nucleotide sequence ID" value="NZ_CP015208.1"/>
</dbReference>
<reference evidence="2 3" key="1">
    <citation type="journal article" date="2016" name="Biochim. Biophys. Acta">
        <title>Photochemical characterization of actinorhodopsin and its functional existence in the natural host.</title>
        <authorList>
            <person name="Nakamura S."/>
            <person name="Kikukawa T."/>
            <person name="Tamogami J."/>
            <person name="Kamiya M."/>
            <person name="Aizawa T."/>
            <person name="Hahn M.W."/>
            <person name="Ihara K."/>
            <person name="Kamo N."/>
            <person name="Demura M."/>
        </authorList>
    </citation>
    <scope>NUCLEOTIDE SEQUENCE [LARGE SCALE GENOMIC DNA]</scope>
    <source>
        <strain evidence="2 3">MWH-Dar1</strain>
    </source>
</reference>
<evidence type="ECO:0008006" key="4">
    <source>
        <dbReference type="Google" id="ProtNLM"/>
    </source>
</evidence>
<feature type="signal peptide" evidence="1">
    <location>
        <begin position="1"/>
        <end position="23"/>
    </location>
</feature>
<dbReference type="EMBL" id="CP015208">
    <property type="protein sequence ID" value="AOY55653.1"/>
    <property type="molecule type" value="Genomic_DNA"/>
</dbReference>